<dbReference type="GO" id="GO:0016020">
    <property type="term" value="C:membrane"/>
    <property type="evidence" value="ECO:0007669"/>
    <property type="project" value="UniProtKB-SubCell"/>
</dbReference>
<evidence type="ECO:0000259" key="7">
    <source>
        <dbReference type="Pfam" id="PF20684"/>
    </source>
</evidence>
<evidence type="ECO:0000313" key="8">
    <source>
        <dbReference type="EMBL" id="KAH7176041.1"/>
    </source>
</evidence>
<comment type="caution">
    <text evidence="8">The sequence shown here is derived from an EMBL/GenBank/DDBJ whole genome shotgun (WGS) entry which is preliminary data.</text>
</comment>
<keyword evidence="3 6" id="KW-1133">Transmembrane helix</keyword>
<sequence>MGPNQSSSLAIVTIFLLCLSTVIILLRFWVRFSIKYFGLDDWLMLFGYILFIGTCIAVIIGSNNGFGTLDINLTKEQMIIGQKCLLVGQVTYCLASVCIKSGICVTLVRLSNTRVVTYPAYAVITISVLAGIATFVILLSICKPIKAQWEPSAGKCASTSVTINASYFISATYILTDFSCVVLPIGLLWNLHLSWKIKAPVVCILSFGALASAATIVRIIYFRNYSNKTNYLHGVANISLWTVIELGVGLSAGSAPALRPLLRLISSGSWTDSRPSRYQPFRRRRESSHFISTDTATRDA</sequence>
<dbReference type="AlphaFoldDB" id="A0A9P9FU46"/>
<accession>A0A9P9FU46</accession>
<dbReference type="OrthoDB" id="9976870at2759"/>
<protein>
    <recommendedName>
        <fullName evidence="7">Rhodopsin domain-containing protein</fullName>
    </recommendedName>
</protein>
<dbReference type="Proteomes" id="UP000738349">
    <property type="component" value="Unassembled WGS sequence"/>
</dbReference>
<comment type="subcellular location">
    <subcellularLocation>
        <location evidence="1">Membrane</location>
        <topology evidence="1">Multi-pass membrane protein</topology>
    </subcellularLocation>
</comment>
<feature type="transmembrane region" description="Helical" evidence="6">
    <location>
        <begin position="120"/>
        <end position="141"/>
    </location>
</feature>
<dbReference type="Pfam" id="PF20684">
    <property type="entry name" value="Fung_rhodopsin"/>
    <property type="match status" value="1"/>
</dbReference>
<dbReference type="EMBL" id="JAGMUV010000001">
    <property type="protein sequence ID" value="KAH7176041.1"/>
    <property type="molecule type" value="Genomic_DNA"/>
</dbReference>
<evidence type="ECO:0000256" key="3">
    <source>
        <dbReference type="ARBA" id="ARBA00022989"/>
    </source>
</evidence>
<keyword evidence="9" id="KW-1185">Reference proteome</keyword>
<dbReference type="PANTHER" id="PTHR33048">
    <property type="entry name" value="PTH11-LIKE INTEGRAL MEMBRANE PROTEIN (AFU_ORTHOLOGUE AFUA_5G11245)"/>
    <property type="match status" value="1"/>
</dbReference>
<comment type="similarity">
    <text evidence="5">Belongs to the SAT4 family.</text>
</comment>
<evidence type="ECO:0000256" key="2">
    <source>
        <dbReference type="ARBA" id="ARBA00022692"/>
    </source>
</evidence>
<evidence type="ECO:0000256" key="1">
    <source>
        <dbReference type="ARBA" id="ARBA00004141"/>
    </source>
</evidence>
<dbReference type="InterPro" id="IPR052337">
    <property type="entry name" value="SAT4-like"/>
</dbReference>
<gene>
    <name evidence="8" type="ORF">EDB81DRAFT_674596</name>
</gene>
<feature type="transmembrane region" description="Helical" evidence="6">
    <location>
        <begin position="6"/>
        <end position="30"/>
    </location>
</feature>
<keyword evidence="4 6" id="KW-0472">Membrane</keyword>
<dbReference type="PANTHER" id="PTHR33048:SF96">
    <property type="entry name" value="INTEGRAL MEMBRANE PROTEIN"/>
    <property type="match status" value="1"/>
</dbReference>
<keyword evidence="2 6" id="KW-0812">Transmembrane</keyword>
<reference evidence="8" key="1">
    <citation type="journal article" date="2021" name="Nat. Commun.">
        <title>Genetic determinants of endophytism in the Arabidopsis root mycobiome.</title>
        <authorList>
            <person name="Mesny F."/>
            <person name="Miyauchi S."/>
            <person name="Thiergart T."/>
            <person name="Pickel B."/>
            <person name="Atanasova L."/>
            <person name="Karlsson M."/>
            <person name="Huettel B."/>
            <person name="Barry K.W."/>
            <person name="Haridas S."/>
            <person name="Chen C."/>
            <person name="Bauer D."/>
            <person name="Andreopoulos W."/>
            <person name="Pangilinan J."/>
            <person name="LaButti K."/>
            <person name="Riley R."/>
            <person name="Lipzen A."/>
            <person name="Clum A."/>
            <person name="Drula E."/>
            <person name="Henrissat B."/>
            <person name="Kohler A."/>
            <person name="Grigoriev I.V."/>
            <person name="Martin F.M."/>
            <person name="Hacquard S."/>
        </authorList>
    </citation>
    <scope>NUCLEOTIDE SEQUENCE</scope>
    <source>
        <strain evidence="8">MPI-CAGE-AT-0147</strain>
    </source>
</reference>
<feature type="transmembrane region" description="Helical" evidence="6">
    <location>
        <begin position="167"/>
        <end position="189"/>
    </location>
</feature>
<feature type="transmembrane region" description="Helical" evidence="6">
    <location>
        <begin position="201"/>
        <end position="222"/>
    </location>
</feature>
<evidence type="ECO:0000256" key="4">
    <source>
        <dbReference type="ARBA" id="ARBA00023136"/>
    </source>
</evidence>
<evidence type="ECO:0000256" key="5">
    <source>
        <dbReference type="ARBA" id="ARBA00038359"/>
    </source>
</evidence>
<name>A0A9P9FU46_9HYPO</name>
<feature type="domain" description="Rhodopsin" evidence="7">
    <location>
        <begin position="26"/>
        <end position="263"/>
    </location>
</feature>
<dbReference type="InterPro" id="IPR049326">
    <property type="entry name" value="Rhodopsin_dom_fungi"/>
</dbReference>
<proteinExistence type="inferred from homology"/>
<evidence type="ECO:0000313" key="9">
    <source>
        <dbReference type="Proteomes" id="UP000738349"/>
    </source>
</evidence>
<feature type="transmembrane region" description="Helical" evidence="6">
    <location>
        <begin position="86"/>
        <end position="108"/>
    </location>
</feature>
<organism evidence="8 9">
    <name type="scientific">Dactylonectria macrodidyma</name>
    <dbReference type="NCBI Taxonomy" id="307937"/>
    <lineage>
        <taxon>Eukaryota</taxon>
        <taxon>Fungi</taxon>
        <taxon>Dikarya</taxon>
        <taxon>Ascomycota</taxon>
        <taxon>Pezizomycotina</taxon>
        <taxon>Sordariomycetes</taxon>
        <taxon>Hypocreomycetidae</taxon>
        <taxon>Hypocreales</taxon>
        <taxon>Nectriaceae</taxon>
        <taxon>Dactylonectria</taxon>
    </lineage>
</organism>
<feature type="transmembrane region" description="Helical" evidence="6">
    <location>
        <begin position="42"/>
        <end position="66"/>
    </location>
</feature>
<evidence type="ECO:0000256" key="6">
    <source>
        <dbReference type="SAM" id="Phobius"/>
    </source>
</evidence>